<accession>A0A8F9XGT7</accession>
<dbReference type="InterPro" id="IPR011990">
    <property type="entry name" value="TPR-like_helical_dom_sf"/>
</dbReference>
<dbReference type="KEGG" id="ole:K0B96_15025"/>
<dbReference type="AlphaFoldDB" id="A0A8F9XGT7"/>
<proteinExistence type="predicted"/>
<evidence type="ECO:0000313" key="2">
    <source>
        <dbReference type="Proteomes" id="UP000825051"/>
    </source>
</evidence>
<reference evidence="1" key="1">
    <citation type="submission" date="2021-08" db="EMBL/GenBank/DDBJ databases">
        <title>Genome of a novel bacterium of the phylum Verrucomicrobia, Oleiharenicola sp. KSB-15.</title>
        <authorList>
            <person name="Chung J.-H."/>
            <person name="Ahn J.-H."/>
            <person name="Yoon Y."/>
            <person name="Kim D.-Y."/>
            <person name="An S.-H."/>
            <person name="Park I."/>
            <person name="Yeon J."/>
        </authorList>
    </citation>
    <scope>NUCLEOTIDE SEQUENCE</scope>
    <source>
        <strain evidence="1">KSB-15</strain>
    </source>
</reference>
<gene>
    <name evidence="1" type="ORF">K0B96_15025</name>
</gene>
<evidence type="ECO:0000313" key="1">
    <source>
        <dbReference type="EMBL" id="QYM78595.1"/>
    </source>
</evidence>
<dbReference type="Proteomes" id="UP000825051">
    <property type="component" value="Chromosome"/>
</dbReference>
<name>A0A8F9XGT7_9BACT</name>
<organism evidence="1 2">
    <name type="scientific">Horticoccus luteus</name>
    <dbReference type="NCBI Taxonomy" id="2862869"/>
    <lineage>
        <taxon>Bacteria</taxon>
        <taxon>Pseudomonadati</taxon>
        <taxon>Verrucomicrobiota</taxon>
        <taxon>Opitutia</taxon>
        <taxon>Opitutales</taxon>
        <taxon>Opitutaceae</taxon>
        <taxon>Horticoccus</taxon>
    </lineage>
</organism>
<sequence>MPPTPSAHRHAFLLLALVVVFVLRPGATAAPKPWLKLEADDFTIYSDASEKQILRCALDYAAYRRAFADLFVSPDRTLPRSVLLLFRNDAAFHDYVPDRTERGSNARLSNYSFTVDGSPVSAFSLESGRSRALELTFEFETVWALERLGYAVPIWMSQGAGEVLSSVTYGKGVCIVGGSAGRNARTDLAWPEFFAVGTLSDSYNDPRNLSDFLAQSWGLMHWILLSDAQARERFTALAARLAHSSAADAVAETMQTPLARFDRAIQASLRSGARRKIPFDDAAVRASFHLVPAPPAEVLIQKSNICVALDDVSRGDEQLDLARGLAPDLPMAQEAWARRMQREGQRNDALLAYRAAIAAGSKNVTAYLTSAAARLDDNRSRGFDEAGEGGTQGTLALAELRQAIALDPFNPAAYAQLGRAFYVQKEVTPADLDELSVGLVPGPAGVPVRYYRAMLSVRLHRSDDAIADLDFLAASPDSDERLREIARDRAAIERVNRDVVVGESFLKAHNYAALRVLASAGLSGPSISDDARTRYAHLLALAAEEEAWDKVKALDDGAHAAALDKAVRDFLQGYPDSRHRNDAYELLMRTAFPDRKPPPPPVR</sequence>
<dbReference type="SUPFAM" id="SSF48452">
    <property type="entry name" value="TPR-like"/>
    <property type="match status" value="1"/>
</dbReference>
<dbReference type="EMBL" id="CP080507">
    <property type="protein sequence ID" value="QYM78595.1"/>
    <property type="molecule type" value="Genomic_DNA"/>
</dbReference>
<keyword evidence="2" id="KW-1185">Reference proteome</keyword>
<protein>
    <submittedName>
        <fullName evidence="1">Tetratricopeptide repeat protein</fullName>
    </submittedName>
</protein>
<dbReference type="RefSeq" id="WP_220161699.1">
    <property type="nucleotide sequence ID" value="NZ_CP080507.1"/>
</dbReference>
<dbReference type="Gene3D" id="1.25.40.10">
    <property type="entry name" value="Tetratricopeptide repeat domain"/>
    <property type="match status" value="1"/>
</dbReference>